<evidence type="ECO:0000313" key="1">
    <source>
        <dbReference type="EMBL" id="RDX54831.1"/>
    </source>
</evidence>
<sequence length="77" mass="9176">MYSYQPFLDLPKATPGRRRRRRVIVQLVQKESAGRDVIAHQRRRMQARRRVLHTCKENTPPLRLLARTRLSEVPGMR</sequence>
<keyword evidence="2" id="KW-1185">Reference proteome</keyword>
<dbReference type="EMBL" id="KZ857384">
    <property type="protein sequence ID" value="RDX54831.1"/>
    <property type="molecule type" value="Genomic_DNA"/>
</dbReference>
<organism evidence="1 2">
    <name type="scientific">Lentinus brumalis</name>
    <dbReference type="NCBI Taxonomy" id="2498619"/>
    <lineage>
        <taxon>Eukaryota</taxon>
        <taxon>Fungi</taxon>
        <taxon>Dikarya</taxon>
        <taxon>Basidiomycota</taxon>
        <taxon>Agaricomycotina</taxon>
        <taxon>Agaricomycetes</taxon>
        <taxon>Polyporales</taxon>
        <taxon>Polyporaceae</taxon>
        <taxon>Lentinus</taxon>
    </lineage>
</organism>
<evidence type="ECO:0000313" key="2">
    <source>
        <dbReference type="Proteomes" id="UP000256964"/>
    </source>
</evidence>
<proteinExistence type="predicted"/>
<accession>A0A371DQN7</accession>
<dbReference type="AlphaFoldDB" id="A0A371DQN7"/>
<dbReference type="Proteomes" id="UP000256964">
    <property type="component" value="Unassembled WGS sequence"/>
</dbReference>
<protein>
    <submittedName>
        <fullName evidence="1">Uncharacterized protein</fullName>
    </submittedName>
</protein>
<name>A0A371DQN7_9APHY</name>
<gene>
    <name evidence="1" type="ORF">OH76DRAFT_1002871</name>
</gene>
<reference evidence="1 2" key="1">
    <citation type="journal article" date="2018" name="Biotechnol. Biofuels">
        <title>Integrative visual omics of the white-rot fungus Polyporus brumalis exposes the biotechnological potential of its oxidative enzymes for delignifying raw plant biomass.</title>
        <authorList>
            <person name="Miyauchi S."/>
            <person name="Rancon A."/>
            <person name="Drula E."/>
            <person name="Hage H."/>
            <person name="Chaduli D."/>
            <person name="Favel A."/>
            <person name="Grisel S."/>
            <person name="Henrissat B."/>
            <person name="Herpoel-Gimbert I."/>
            <person name="Ruiz-Duenas F.J."/>
            <person name="Chevret D."/>
            <person name="Hainaut M."/>
            <person name="Lin J."/>
            <person name="Wang M."/>
            <person name="Pangilinan J."/>
            <person name="Lipzen A."/>
            <person name="Lesage-Meessen L."/>
            <person name="Navarro D."/>
            <person name="Riley R."/>
            <person name="Grigoriev I.V."/>
            <person name="Zhou S."/>
            <person name="Raouche S."/>
            <person name="Rosso M.N."/>
        </authorList>
    </citation>
    <scope>NUCLEOTIDE SEQUENCE [LARGE SCALE GENOMIC DNA]</scope>
    <source>
        <strain evidence="1 2">BRFM 1820</strain>
    </source>
</reference>